<dbReference type="SUPFAM" id="SSF74653">
    <property type="entry name" value="TolA/TonB C-terminal domain"/>
    <property type="match status" value="1"/>
</dbReference>
<comment type="caution">
    <text evidence="12">The sequence shown here is derived from an EMBL/GenBank/DDBJ whole genome shotgun (WGS) entry which is preliminary data.</text>
</comment>
<evidence type="ECO:0000256" key="9">
    <source>
        <dbReference type="ARBA" id="ARBA00023136"/>
    </source>
</evidence>
<comment type="subcellular location">
    <subcellularLocation>
        <location evidence="1">Cell inner membrane</location>
        <topology evidence="1">Single-pass membrane protein</topology>
        <orientation evidence="1">Periplasmic side</orientation>
    </subcellularLocation>
</comment>
<dbReference type="GO" id="GO:0015031">
    <property type="term" value="P:protein transport"/>
    <property type="evidence" value="ECO:0007669"/>
    <property type="project" value="UniProtKB-KW"/>
</dbReference>
<evidence type="ECO:0000256" key="1">
    <source>
        <dbReference type="ARBA" id="ARBA00004383"/>
    </source>
</evidence>
<comment type="similarity">
    <text evidence="2">Belongs to the TonB family.</text>
</comment>
<feature type="region of interest" description="Disordered" evidence="10">
    <location>
        <begin position="87"/>
        <end position="166"/>
    </location>
</feature>
<evidence type="ECO:0000256" key="8">
    <source>
        <dbReference type="ARBA" id="ARBA00022989"/>
    </source>
</evidence>
<keyword evidence="7" id="KW-0653">Protein transport</keyword>
<dbReference type="PROSITE" id="PS52015">
    <property type="entry name" value="TONB_CTD"/>
    <property type="match status" value="1"/>
</dbReference>
<organism evidence="12 13">
    <name type="scientific">Actibacterium naphthalenivorans</name>
    <dbReference type="NCBI Taxonomy" id="1614693"/>
    <lineage>
        <taxon>Bacteria</taxon>
        <taxon>Pseudomonadati</taxon>
        <taxon>Pseudomonadota</taxon>
        <taxon>Alphaproteobacteria</taxon>
        <taxon>Rhodobacterales</taxon>
        <taxon>Roseobacteraceae</taxon>
        <taxon>Actibacterium</taxon>
    </lineage>
</organism>
<evidence type="ECO:0000256" key="2">
    <source>
        <dbReference type="ARBA" id="ARBA00006555"/>
    </source>
</evidence>
<keyword evidence="3" id="KW-0813">Transport</keyword>
<evidence type="ECO:0000256" key="10">
    <source>
        <dbReference type="SAM" id="MobiDB-lite"/>
    </source>
</evidence>
<dbReference type="InterPro" id="IPR037682">
    <property type="entry name" value="TonB_C"/>
</dbReference>
<sequence>MRRIAEIGLFLPVAVALHLAGFGLAGGARTGSEAGAQGAGGENLLTLAAAPPQISALVAVWDSPPEVSAAPAAVQPPPAATAALPRVLPAPASDPPDRAGVAARPSRPTPDPEPDIRTEEAAPQPRPEAPKKPAPPPEAPAKRAAGTGGGAQAGEAGASANPGQQRALASSWAGQIQARVARVHRMPAAALRLGLYGDVTVRITVARDGQLQSARVVKSAGIAVLDQAALQSVRRAGRFPPAPEGLTRPAMSFDVPLAFERG</sequence>
<name>A0A840CEC6_9RHOB</name>
<keyword evidence="4" id="KW-1003">Cell membrane</keyword>
<keyword evidence="8" id="KW-1133">Transmembrane helix</keyword>
<dbReference type="GO" id="GO:0005886">
    <property type="term" value="C:plasma membrane"/>
    <property type="evidence" value="ECO:0007669"/>
    <property type="project" value="UniProtKB-SubCell"/>
</dbReference>
<dbReference type="Gene3D" id="3.30.1150.10">
    <property type="match status" value="1"/>
</dbReference>
<dbReference type="GO" id="GO:0055085">
    <property type="term" value="P:transmembrane transport"/>
    <property type="evidence" value="ECO:0007669"/>
    <property type="project" value="InterPro"/>
</dbReference>
<feature type="compositionally biased region" description="Pro residues" evidence="10">
    <location>
        <begin position="124"/>
        <end position="139"/>
    </location>
</feature>
<proteinExistence type="inferred from homology"/>
<reference evidence="12" key="1">
    <citation type="submission" date="2020-08" db="EMBL/GenBank/DDBJ databases">
        <title>Genomic Encyclopedia of Type Strains, Phase IV (KMG-IV): sequencing the most valuable type-strain genomes for metagenomic binning, comparative biology and taxonomic classification.</title>
        <authorList>
            <person name="Goeker M."/>
        </authorList>
    </citation>
    <scope>NUCLEOTIDE SEQUENCE [LARGE SCALE GENOMIC DNA]</scope>
    <source>
        <strain evidence="12">DSM 105040</strain>
    </source>
</reference>
<evidence type="ECO:0000256" key="4">
    <source>
        <dbReference type="ARBA" id="ARBA00022475"/>
    </source>
</evidence>
<evidence type="ECO:0000259" key="11">
    <source>
        <dbReference type="PROSITE" id="PS52015"/>
    </source>
</evidence>
<dbReference type="NCBIfam" id="TIGR01352">
    <property type="entry name" value="tonB_Cterm"/>
    <property type="match status" value="1"/>
</dbReference>
<evidence type="ECO:0000256" key="5">
    <source>
        <dbReference type="ARBA" id="ARBA00022519"/>
    </source>
</evidence>
<feature type="domain" description="TonB C-terminal" evidence="11">
    <location>
        <begin position="171"/>
        <end position="262"/>
    </location>
</feature>
<keyword evidence="9" id="KW-0472">Membrane</keyword>
<accession>A0A840CEC6</accession>
<protein>
    <submittedName>
        <fullName evidence="12">Protein TonB</fullName>
    </submittedName>
</protein>
<evidence type="ECO:0000313" key="13">
    <source>
        <dbReference type="Proteomes" id="UP000585681"/>
    </source>
</evidence>
<dbReference type="InterPro" id="IPR051045">
    <property type="entry name" value="TonB-dependent_transducer"/>
</dbReference>
<gene>
    <name evidence="12" type="ORF">GGR17_003005</name>
</gene>
<dbReference type="Proteomes" id="UP000585681">
    <property type="component" value="Unassembled WGS sequence"/>
</dbReference>
<dbReference type="InterPro" id="IPR006260">
    <property type="entry name" value="TonB/TolA_C"/>
</dbReference>
<keyword evidence="13" id="KW-1185">Reference proteome</keyword>
<dbReference type="EMBL" id="JACIEQ010000004">
    <property type="protein sequence ID" value="MBB4023183.1"/>
    <property type="molecule type" value="Genomic_DNA"/>
</dbReference>
<evidence type="ECO:0000256" key="3">
    <source>
        <dbReference type="ARBA" id="ARBA00022448"/>
    </source>
</evidence>
<dbReference type="Pfam" id="PF03544">
    <property type="entry name" value="TonB_C"/>
    <property type="match status" value="1"/>
</dbReference>
<keyword evidence="5" id="KW-0997">Cell inner membrane</keyword>
<dbReference type="RefSeq" id="WP_054539206.1">
    <property type="nucleotide sequence ID" value="NZ_JACIEQ010000004.1"/>
</dbReference>
<keyword evidence="6" id="KW-0812">Transmembrane</keyword>
<dbReference type="PANTHER" id="PTHR33446">
    <property type="entry name" value="PROTEIN TONB-RELATED"/>
    <property type="match status" value="1"/>
</dbReference>
<dbReference type="AlphaFoldDB" id="A0A840CEC6"/>
<evidence type="ECO:0000256" key="7">
    <source>
        <dbReference type="ARBA" id="ARBA00022927"/>
    </source>
</evidence>
<evidence type="ECO:0000256" key="6">
    <source>
        <dbReference type="ARBA" id="ARBA00022692"/>
    </source>
</evidence>
<evidence type="ECO:0000313" key="12">
    <source>
        <dbReference type="EMBL" id="MBB4023183.1"/>
    </source>
</evidence>